<proteinExistence type="predicted"/>
<protein>
    <submittedName>
        <fullName evidence="1">Uncharacterized protein</fullName>
    </submittedName>
</protein>
<evidence type="ECO:0000313" key="2">
    <source>
        <dbReference type="Proteomes" id="UP001165960"/>
    </source>
</evidence>
<keyword evidence="2" id="KW-1185">Reference proteome</keyword>
<evidence type="ECO:0000313" key="1">
    <source>
        <dbReference type="EMBL" id="KAJ9081440.1"/>
    </source>
</evidence>
<dbReference type="Proteomes" id="UP001165960">
    <property type="component" value="Unassembled WGS sequence"/>
</dbReference>
<reference evidence="1" key="1">
    <citation type="submission" date="2022-04" db="EMBL/GenBank/DDBJ databases">
        <title>Genome of the entomopathogenic fungus Entomophthora muscae.</title>
        <authorList>
            <person name="Elya C."/>
            <person name="Lovett B.R."/>
            <person name="Lee E."/>
            <person name="Macias A.M."/>
            <person name="Hajek A.E."/>
            <person name="De Bivort B.L."/>
            <person name="Kasson M.T."/>
            <person name="De Fine Licht H.H."/>
            <person name="Stajich J.E."/>
        </authorList>
    </citation>
    <scope>NUCLEOTIDE SEQUENCE</scope>
    <source>
        <strain evidence="1">Berkeley</strain>
    </source>
</reference>
<gene>
    <name evidence="1" type="ORF">DSO57_1014737</name>
</gene>
<name>A0ACC2U3N6_9FUNG</name>
<accession>A0ACC2U3N6</accession>
<organism evidence="1 2">
    <name type="scientific">Entomophthora muscae</name>
    <dbReference type="NCBI Taxonomy" id="34485"/>
    <lineage>
        <taxon>Eukaryota</taxon>
        <taxon>Fungi</taxon>
        <taxon>Fungi incertae sedis</taxon>
        <taxon>Zoopagomycota</taxon>
        <taxon>Entomophthoromycotina</taxon>
        <taxon>Entomophthoromycetes</taxon>
        <taxon>Entomophthorales</taxon>
        <taxon>Entomophthoraceae</taxon>
        <taxon>Entomophthora</taxon>
    </lineage>
</organism>
<sequence length="712" mass="80431">MSDHNHASFLDSMWATNESESPFTPKPRPGVRFGQPLYSLGRAQPLSPSRNHFHTVLRSPPPLASASSTFSSRLTSPVNAPPHFEEDYMLVPRSVPVTRRNSLEFGFYPYSSLLPKPDDKIRKASAPSSARLATFQPFDSLPIDTHFLDDDPEPTSRASQGMRDYLDVYSDHDKFPILVNHGGRNKLSVTSAALDLAPLSSSKDNKPRNRSQAHFGELTSPDRRLERFPDKFPNFDTMDNVAYTYVPATGAFTPTRPHQAPVSDPPITGLCRFYLQGHCTKANRCMFKHVSKADYLRHQSRPKEAPRNTNKPRPKPTARPAPIHIPPVAVPPIQKTPTKMNRRYTESDKYVHHPQLDLRLLSKDFSQHVGSLAALCVDQHGCRFLQKKLEERKPYQTQVIFQEVSATFVELMTDPFGNYLCQKLMEHCNDTQRSRLVEIASTRLVQISLNMHGTRAVQKMLEFLVPGNGIRPAPAIFSIIDSIKDNVVDLIKDLNGNHVIQKCINLLCPEFNQFIYDSVSTHVVEVATHRHGCCVLQRCIDNASDAQKRQLALAITEAAPRLVQDPFGNYVIQYVLDLSIPEYTALVIAQFMGRVCSLSVQKFSSNVIEKCIRNAEKVTRRHLIQELLNRERLDLLIRDSYANYVVQTCLEFAEKDQRAKLVQCIEPLLSSVKGTTYGKRIMNCISRSLSEADQEPEFGPELHKDQPSAIRA</sequence>
<dbReference type="EMBL" id="QTSX02001477">
    <property type="protein sequence ID" value="KAJ9081440.1"/>
    <property type="molecule type" value="Genomic_DNA"/>
</dbReference>
<comment type="caution">
    <text evidence="1">The sequence shown here is derived from an EMBL/GenBank/DDBJ whole genome shotgun (WGS) entry which is preliminary data.</text>
</comment>